<dbReference type="EMBL" id="AP009380">
    <property type="protein sequence ID" value="BAG33957.1"/>
    <property type="molecule type" value="Genomic_DNA"/>
</dbReference>
<dbReference type="HOGENOM" id="CLU_3404807_0_0_10"/>
<protein>
    <submittedName>
        <fullName evidence="1">Uncharacterized protein</fullName>
    </submittedName>
</protein>
<reference evidence="1 2" key="1">
    <citation type="journal article" date="2008" name="DNA Res.">
        <title>Determination of the genome sequence of Porphyromonas gingivalis strain ATCC 33277 and genomic comparison with strain W83 revealed extensive genome rearrangements in P. gingivalis.</title>
        <authorList>
            <person name="Naito M."/>
            <person name="Hirakawa H."/>
            <person name="Yamashita A."/>
            <person name="Ohara N."/>
            <person name="Shoji M."/>
            <person name="Yukitake H."/>
            <person name="Nakayama K."/>
            <person name="Toh H."/>
            <person name="Yoshimura F."/>
            <person name="Kuhara S."/>
            <person name="Hattori M."/>
            <person name="Hayashi T."/>
            <person name="Nakayama K."/>
        </authorList>
    </citation>
    <scope>NUCLEOTIDE SEQUENCE [LARGE SCALE GENOMIC DNA]</scope>
    <source>
        <strain evidence="2">ATCC 33277 / DSM 20709 / CIP 103683 / JCM 12257 / NCTC 11834 / 2561</strain>
    </source>
</reference>
<sequence length="30" mass="3529">MLAEIVGMGTHCSRRLLYLIQKLLYQAFFL</sequence>
<evidence type="ECO:0000313" key="1">
    <source>
        <dbReference type="EMBL" id="BAG33957.1"/>
    </source>
</evidence>
<dbReference type="Proteomes" id="UP000008842">
    <property type="component" value="Chromosome"/>
</dbReference>
<accession>B2RKR2</accession>
<name>B2RKR2_PORG3</name>
<organism evidence="1 2">
    <name type="scientific">Porphyromonas gingivalis (strain ATCC 33277 / DSM 20709 / CIP 103683 / JCM 12257 / NCTC 11834 / 2561)</name>
    <dbReference type="NCBI Taxonomy" id="431947"/>
    <lineage>
        <taxon>Bacteria</taxon>
        <taxon>Pseudomonadati</taxon>
        <taxon>Bacteroidota</taxon>
        <taxon>Bacteroidia</taxon>
        <taxon>Bacteroidales</taxon>
        <taxon>Porphyromonadaceae</taxon>
        <taxon>Porphyromonas</taxon>
    </lineage>
</organism>
<gene>
    <name evidence="1" type="ordered locus">PGN_1438</name>
</gene>
<evidence type="ECO:0000313" key="2">
    <source>
        <dbReference type="Proteomes" id="UP000008842"/>
    </source>
</evidence>
<dbReference type="AlphaFoldDB" id="B2RKR2"/>
<dbReference type="KEGG" id="pgn:PGN_1438"/>
<proteinExistence type="predicted"/>